<evidence type="ECO:0000313" key="2">
    <source>
        <dbReference type="EMBL" id="KOM25635.1"/>
    </source>
</evidence>
<sequence length="217" mass="23874">MKRTHDLVWLHADSSVQLGQQRTSTRGPTQDHASRKWKREPADEGIHASSSLGDSARPHTSSTSVKQCPAQPTSSFTHPARASIQQTSRSNTHVQQSGRQRTSSTLQRTSSRVEDNARPAAVFTMIFGGAHTEATLGKQHLGVWAPRLVQRNLATSVEEATAVWRSHPRGVGGSRAESLRKGKKLDTVQQRARGRKLYTDSVGWNGDGRIRLNNSAR</sequence>
<feature type="region of interest" description="Disordered" evidence="1">
    <location>
        <begin position="18"/>
        <end position="115"/>
    </location>
</feature>
<feature type="compositionally biased region" description="Basic and acidic residues" evidence="1">
    <location>
        <begin position="177"/>
        <end position="186"/>
    </location>
</feature>
<feature type="compositionally biased region" description="Polar residues" evidence="1">
    <location>
        <begin position="48"/>
        <end position="94"/>
    </location>
</feature>
<name>A0A0L9T4V6_PHAAN</name>
<accession>A0A0L9T4V6</accession>
<evidence type="ECO:0000256" key="1">
    <source>
        <dbReference type="SAM" id="MobiDB-lite"/>
    </source>
</evidence>
<dbReference type="Proteomes" id="UP000053144">
    <property type="component" value="Unassembled WGS sequence"/>
</dbReference>
<dbReference type="Gramene" id="KOM25635">
    <property type="protein sequence ID" value="KOM25635"/>
    <property type="gene ID" value="LR48_Vigan147s001000"/>
</dbReference>
<feature type="compositionally biased region" description="Low complexity" evidence="1">
    <location>
        <begin position="95"/>
        <end position="110"/>
    </location>
</feature>
<gene>
    <name evidence="2" type="ORF">LR48_Vigan147s001000</name>
</gene>
<protein>
    <submittedName>
        <fullName evidence="2">Uncharacterized protein</fullName>
    </submittedName>
</protein>
<dbReference type="EMBL" id="KQ258276">
    <property type="protein sequence ID" value="KOM25635.1"/>
    <property type="molecule type" value="Genomic_DNA"/>
</dbReference>
<dbReference type="AlphaFoldDB" id="A0A0L9T4V6"/>
<proteinExistence type="predicted"/>
<reference evidence="3" key="1">
    <citation type="journal article" date="2015" name="Proc. Natl. Acad. Sci. U.S.A.">
        <title>Genome sequencing of adzuki bean (Vigna angularis) provides insight into high starch and low fat accumulation and domestication.</title>
        <authorList>
            <person name="Yang K."/>
            <person name="Tian Z."/>
            <person name="Chen C."/>
            <person name="Luo L."/>
            <person name="Zhao B."/>
            <person name="Wang Z."/>
            <person name="Yu L."/>
            <person name="Li Y."/>
            <person name="Sun Y."/>
            <person name="Li W."/>
            <person name="Chen Y."/>
            <person name="Li Y."/>
            <person name="Zhang Y."/>
            <person name="Ai D."/>
            <person name="Zhao J."/>
            <person name="Shang C."/>
            <person name="Ma Y."/>
            <person name="Wu B."/>
            <person name="Wang M."/>
            <person name="Gao L."/>
            <person name="Sun D."/>
            <person name="Zhang P."/>
            <person name="Guo F."/>
            <person name="Wang W."/>
            <person name="Li Y."/>
            <person name="Wang J."/>
            <person name="Varshney R.K."/>
            <person name="Wang J."/>
            <person name="Ling H.Q."/>
            <person name="Wan P."/>
        </authorList>
    </citation>
    <scope>NUCLEOTIDE SEQUENCE</scope>
    <source>
        <strain evidence="3">cv. Jingnong 6</strain>
    </source>
</reference>
<organism evidence="2 3">
    <name type="scientific">Phaseolus angularis</name>
    <name type="common">Azuki bean</name>
    <name type="synonym">Vigna angularis</name>
    <dbReference type="NCBI Taxonomy" id="3914"/>
    <lineage>
        <taxon>Eukaryota</taxon>
        <taxon>Viridiplantae</taxon>
        <taxon>Streptophyta</taxon>
        <taxon>Embryophyta</taxon>
        <taxon>Tracheophyta</taxon>
        <taxon>Spermatophyta</taxon>
        <taxon>Magnoliopsida</taxon>
        <taxon>eudicotyledons</taxon>
        <taxon>Gunneridae</taxon>
        <taxon>Pentapetalae</taxon>
        <taxon>rosids</taxon>
        <taxon>fabids</taxon>
        <taxon>Fabales</taxon>
        <taxon>Fabaceae</taxon>
        <taxon>Papilionoideae</taxon>
        <taxon>50 kb inversion clade</taxon>
        <taxon>NPAAA clade</taxon>
        <taxon>indigoferoid/millettioid clade</taxon>
        <taxon>Phaseoleae</taxon>
        <taxon>Vigna</taxon>
    </lineage>
</organism>
<feature type="compositionally biased region" description="Polar residues" evidence="1">
    <location>
        <begin position="18"/>
        <end position="28"/>
    </location>
</feature>
<evidence type="ECO:0000313" key="3">
    <source>
        <dbReference type="Proteomes" id="UP000053144"/>
    </source>
</evidence>
<feature type="region of interest" description="Disordered" evidence="1">
    <location>
        <begin position="166"/>
        <end position="186"/>
    </location>
</feature>